<keyword evidence="5" id="KW-0217">Developmental protein</keyword>
<name>A0A7L1NEF9_RHICY</name>
<evidence type="ECO:0000256" key="4">
    <source>
        <dbReference type="ARBA" id="ARBA00019020"/>
    </source>
</evidence>
<keyword evidence="9" id="KW-0969">Cilium</keyword>
<evidence type="ECO:0000256" key="7">
    <source>
        <dbReference type="ARBA" id="ARBA00022846"/>
    </source>
</evidence>
<proteinExistence type="inferred from homology"/>
<evidence type="ECO:0000256" key="10">
    <source>
        <dbReference type="PROSITE-ProRule" id="PRU00285"/>
    </source>
</evidence>
<evidence type="ECO:0000256" key="2">
    <source>
        <dbReference type="ARBA" id="ARBA00004230"/>
    </source>
</evidence>
<dbReference type="OrthoDB" id="1431247at2759"/>
<evidence type="ECO:0000256" key="11">
    <source>
        <dbReference type="RuleBase" id="RU003616"/>
    </source>
</evidence>
<evidence type="ECO:0000259" key="12">
    <source>
        <dbReference type="PROSITE" id="PS01031"/>
    </source>
</evidence>
<dbReference type="InterPro" id="IPR008978">
    <property type="entry name" value="HSP20-like_chaperone"/>
</dbReference>
<evidence type="ECO:0000256" key="3">
    <source>
        <dbReference type="ARBA" id="ARBA00004300"/>
    </source>
</evidence>
<keyword evidence="7" id="KW-0282">Flagellum</keyword>
<dbReference type="GO" id="GO:0030154">
    <property type="term" value="P:cell differentiation"/>
    <property type="evidence" value="ECO:0007669"/>
    <property type="project" value="UniProtKB-KW"/>
</dbReference>
<keyword evidence="14" id="KW-1185">Reference proteome</keyword>
<evidence type="ECO:0000313" key="13">
    <source>
        <dbReference type="EMBL" id="NXN97879.1"/>
    </source>
</evidence>
<dbReference type="SUPFAM" id="SSF49764">
    <property type="entry name" value="HSP20-like chaperones"/>
    <property type="match status" value="1"/>
</dbReference>
<dbReference type="PANTHER" id="PTHR17125:SF2">
    <property type="entry name" value="OUTER DENSE FIBER PROTEIN 1"/>
    <property type="match status" value="1"/>
</dbReference>
<comment type="caution">
    <text evidence="13">The sequence shown here is derived from an EMBL/GenBank/DDBJ whole genome shotgun (WGS) entry which is preliminary data.</text>
</comment>
<comment type="function">
    <text evidence="1">Component of the outer dense fibers (ODF) of spermatozoa. ODF are filamentous structures located on the outside of the axoneme in the midpiece and principal piece of the mammalian sperm tail and may help to maintain the passive elastic structures and elastic recoil of the sperm tail.</text>
</comment>
<dbReference type="PANTHER" id="PTHR17125">
    <property type="entry name" value="OUTER DENSE FIBER PROTEIN 1"/>
    <property type="match status" value="1"/>
</dbReference>
<comment type="similarity">
    <text evidence="10 11">Belongs to the small heat shock protein (HSP20) family.</text>
</comment>
<dbReference type="Pfam" id="PF00011">
    <property type="entry name" value="HSP20"/>
    <property type="match status" value="1"/>
</dbReference>
<dbReference type="Gene3D" id="2.60.40.790">
    <property type="match status" value="1"/>
</dbReference>
<dbReference type="PROSITE" id="PS01031">
    <property type="entry name" value="SHSP"/>
    <property type="match status" value="1"/>
</dbReference>
<dbReference type="AlphaFoldDB" id="A0A7L1NEF9"/>
<dbReference type="EMBL" id="VXBP01005308">
    <property type="protein sequence ID" value="NXN97879.1"/>
    <property type="molecule type" value="Genomic_DNA"/>
</dbReference>
<dbReference type="GO" id="GO:0007283">
    <property type="term" value="P:spermatogenesis"/>
    <property type="evidence" value="ECO:0007669"/>
    <property type="project" value="UniProtKB-KW"/>
</dbReference>
<feature type="non-terminal residue" evidence="13">
    <location>
        <position position="81"/>
    </location>
</feature>
<evidence type="ECO:0000256" key="5">
    <source>
        <dbReference type="ARBA" id="ARBA00022473"/>
    </source>
</evidence>
<organism evidence="13 14">
    <name type="scientific">Rhinopomastus cyanomelas</name>
    <name type="common">Common scimitarbill</name>
    <dbReference type="NCBI Taxonomy" id="113115"/>
    <lineage>
        <taxon>Eukaryota</taxon>
        <taxon>Metazoa</taxon>
        <taxon>Chordata</taxon>
        <taxon>Craniata</taxon>
        <taxon>Vertebrata</taxon>
        <taxon>Euteleostomi</taxon>
        <taxon>Archelosauria</taxon>
        <taxon>Archosauria</taxon>
        <taxon>Dinosauria</taxon>
        <taxon>Saurischia</taxon>
        <taxon>Theropoda</taxon>
        <taxon>Coelurosauria</taxon>
        <taxon>Aves</taxon>
        <taxon>Neognathae</taxon>
        <taxon>Neoaves</taxon>
        <taxon>Telluraves</taxon>
        <taxon>Coraciimorphae</taxon>
        <taxon>Bucerotiformes</taxon>
        <taxon>Rhinopomastidae</taxon>
        <taxon>Rhinopomastus</taxon>
    </lineage>
</organism>
<dbReference type="Proteomes" id="UP000565785">
    <property type="component" value="Unassembled WGS sequence"/>
</dbReference>
<protein>
    <recommendedName>
        <fullName evidence="4">Outer dense fiber protein 1</fullName>
    </recommendedName>
</protein>
<evidence type="ECO:0000313" key="14">
    <source>
        <dbReference type="Proteomes" id="UP000565785"/>
    </source>
</evidence>
<dbReference type="InterPro" id="IPR002068">
    <property type="entry name" value="A-crystallin/Hsp20_dom"/>
</dbReference>
<dbReference type="GO" id="GO:0031514">
    <property type="term" value="C:motile cilium"/>
    <property type="evidence" value="ECO:0007669"/>
    <property type="project" value="UniProtKB-SubCell"/>
</dbReference>
<gene>
    <name evidence="13" type="primary">Odf1</name>
    <name evidence="13" type="ORF">RHICYA_R08145</name>
</gene>
<keyword evidence="9" id="KW-0966">Cell projection</keyword>
<evidence type="ECO:0000256" key="8">
    <source>
        <dbReference type="ARBA" id="ARBA00022871"/>
    </source>
</evidence>
<dbReference type="GO" id="GO:0005813">
    <property type="term" value="C:centrosome"/>
    <property type="evidence" value="ECO:0007669"/>
    <property type="project" value="UniProtKB-SubCell"/>
</dbReference>
<evidence type="ECO:0000256" key="1">
    <source>
        <dbReference type="ARBA" id="ARBA00001979"/>
    </source>
</evidence>
<reference evidence="13 14" key="1">
    <citation type="submission" date="2019-09" db="EMBL/GenBank/DDBJ databases">
        <title>Bird 10,000 Genomes (B10K) Project - Family phase.</title>
        <authorList>
            <person name="Zhang G."/>
        </authorList>
    </citation>
    <scope>NUCLEOTIDE SEQUENCE [LARGE SCALE GENOMIC DNA]</scope>
    <source>
        <strain evidence="13">B10K-DU-002-35</strain>
        <tissue evidence="13">Muscle</tissue>
    </source>
</reference>
<accession>A0A7L1NEF9</accession>
<feature type="domain" description="SHSP" evidence="12">
    <location>
        <begin position="1"/>
        <end position="81"/>
    </location>
</feature>
<evidence type="ECO:0000256" key="9">
    <source>
        <dbReference type="ARBA" id="ARBA00023069"/>
    </source>
</evidence>
<keyword evidence="8" id="KW-0744">Spermatogenesis</keyword>
<keyword evidence="6" id="KW-0221">Differentiation</keyword>
<dbReference type="GO" id="GO:0099513">
    <property type="term" value="C:polymeric cytoskeletal fiber"/>
    <property type="evidence" value="ECO:0007669"/>
    <property type="project" value="InterPro"/>
</dbReference>
<evidence type="ECO:0000256" key="6">
    <source>
        <dbReference type="ARBA" id="ARBA00022782"/>
    </source>
</evidence>
<comment type="subcellular location">
    <subcellularLocation>
        <location evidence="2">Cell projection</location>
        <location evidence="2">Cilium</location>
        <location evidence="2">Flagellum</location>
    </subcellularLocation>
    <subcellularLocation>
        <location evidence="3">Cytoplasm</location>
        <location evidence="3">Cytoskeleton</location>
        <location evidence="3">Microtubule organizing center</location>
        <location evidence="3">Centrosome</location>
    </subcellularLocation>
</comment>
<feature type="non-terminal residue" evidence="13">
    <location>
        <position position="1"/>
    </location>
</feature>
<sequence length="81" mass="9207">QRTLDPALNSSHDQNLLTSMDLEGFDPKEISVTVKDGKVRVLAEHEEDHTITNGREYKYEKMMKEITLPPGVSEDEVTYSV</sequence>
<dbReference type="InterPro" id="IPR037389">
    <property type="entry name" value="ODFP"/>
</dbReference>